<dbReference type="Pfam" id="PF08161">
    <property type="entry name" value="RRP12_HEAT"/>
    <property type="match status" value="1"/>
</dbReference>
<accession>A0A4U5QL71</accession>
<dbReference type="EMBL" id="RCHU01000258">
    <property type="protein sequence ID" value="TKS09947.1"/>
    <property type="molecule type" value="Genomic_DNA"/>
</dbReference>
<dbReference type="InterPro" id="IPR016024">
    <property type="entry name" value="ARM-type_fold"/>
</dbReference>
<feature type="compositionally biased region" description="Basic and acidic residues" evidence="2">
    <location>
        <begin position="1136"/>
        <end position="1182"/>
    </location>
</feature>
<feature type="domain" description="RRP12 HEAT" evidence="3">
    <location>
        <begin position="355"/>
        <end position="653"/>
    </location>
</feature>
<dbReference type="InterPro" id="IPR011989">
    <property type="entry name" value="ARM-like"/>
</dbReference>
<sequence>MKHKKPEPEPETQLKNDTEICQQLLSRYSASTAPQHRHLLATAAALRSILTAESLPLTPSAYFSAAINNLSDSKALDSTAIAALLSFVSIVVPLIEEKGIKDAKVKEAVAVLVEVAVEREGVGVGSLGCVVKCLGVMILGFCDLEKWDSVKAGFESLIKFSVDKRPKVRRSAQECLEKVFKSFSSSSVVKEASKLVFSLFKNYMPVALTLSESRIFDESKEETLSKLEHLEVIHMLNLLKATVPYLSVKISSKVLPELVKLLRSDFSVLTRQIFQNIEAFFVSSSDEVIGPQQEKIIDSLSGYLSLGQKNPVDTVLSAATLLRTILNKLRAGGSSSWTSNGHKIFGSTAGLLTDEATASQASDIMKELIHHYIDPKEVVINESQSLDDSSQESEEANMIKSTCAVLENILNSYDGIPNEHLLGVISVLFKKLGDISHIFMKNIILKLADLMNDVGRDKPDTNHLQNCMGSAVVAIGPEKMLMLLPISIDPDNFTCSNIWLVPILKDHVVGASLGYYMEHIVPLAKSFKQAGQKVRKSVIGQDLQAHAYGLWGLLPAFCRYPVDTHKKFGALAELMITSLKKYSFMHQNIAVALQVLVNQNRSVMLSKSDGGASNDNAVKDSVAPYSKKIATKNIKALASCSSKLLHALADLFVDSQSGKPSFIKDAIACLASISNSSVTQKVFMSLLKRFRFVTGEGEFQQPKSDGDELIEEEARSLNVQEKDVHRCVMMELASSLVVGAKTDFIDLIYKFVVFIFQATDVTGHCEAYHTLSRILQEHTWFCSSRFVELIDLLLGLKSPDDVATLKNRFACFHILIVHALEMNSEEKNTKAFLMLNEIILILKDAREDARKVAYDTLLFISSSLHNSSCATSREAYQRLISMITGYLSGSSPYITSGAVSALSVLVYNDTEICLEVPDLVPSLLSLLQNKALEVIKAVLGFTKVLVSCLQAKDLQNFLSDIIIGVLPWSSVSRNHFRSKVTVILEIMIRKCGSSAVELDIPEKHKSFFKTVLQLRFRPHMSACAGQIESCYNYVNCLMSIQTSGRDRARLLALFESPTAVSNRHHKSTSKEAGTNDTEKTPSDISPKRVEKPKNKESGSVPERTGSVHPGKRKREKKHNENPPTSSKPGVSTGDGSGREGAKRARHFEHEKSIKVRSEDGWKKRNFNKEQTGDGKRKIEHRNTNKKGKASFRGPSSASKLHKPQKAWKKQKLNN</sequence>
<dbReference type="SUPFAM" id="SSF48371">
    <property type="entry name" value="ARM repeat"/>
    <property type="match status" value="1"/>
</dbReference>
<dbReference type="AlphaFoldDB" id="A0A4U5QL71"/>
<organism evidence="5">
    <name type="scientific">Populus alba</name>
    <name type="common">White poplar</name>
    <dbReference type="NCBI Taxonomy" id="43335"/>
    <lineage>
        <taxon>Eukaryota</taxon>
        <taxon>Viridiplantae</taxon>
        <taxon>Streptophyta</taxon>
        <taxon>Embryophyta</taxon>
        <taxon>Tracheophyta</taxon>
        <taxon>Spermatophyta</taxon>
        <taxon>Magnoliopsida</taxon>
        <taxon>eudicotyledons</taxon>
        <taxon>Gunneridae</taxon>
        <taxon>Pentapetalae</taxon>
        <taxon>rosids</taxon>
        <taxon>fabids</taxon>
        <taxon>Malpighiales</taxon>
        <taxon>Salicaceae</taxon>
        <taxon>Saliceae</taxon>
        <taxon>Populus</taxon>
    </lineage>
</organism>
<name>A0A4U5QL71_POPAL</name>
<feature type="region of interest" description="Disordered" evidence="2">
    <location>
        <begin position="1058"/>
        <end position="1214"/>
    </location>
</feature>
<dbReference type="PANTHER" id="PTHR48412">
    <property type="entry name" value="ARM REPEAT SUPERFAMILY PROTEIN"/>
    <property type="match status" value="1"/>
</dbReference>
<dbReference type="Gene3D" id="1.25.10.10">
    <property type="entry name" value="Leucine-rich Repeat Variant"/>
    <property type="match status" value="1"/>
</dbReference>
<dbReference type="InterPro" id="IPR012978">
    <property type="entry name" value="HEAT_RRP12"/>
</dbReference>
<reference evidence="5" key="1">
    <citation type="submission" date="2018-10" db="EMBL/GenBank/DDBJ databases">
        <title>Population genomic analysis revealed the cold adaptation of white poplar.</title>
        <authorList>
            <person name="Liu Y.-J."/>
        </authorList>
    </citation>
    <scope>NUCLEOTIDE SEQUENCE [LARGE SCALE GENOMIC DNA]</scope>
    <source>
        <strain evidence="5">PAL-ZL1</strain>
    </source>
</reference>
<proteinExistence type="inferred from homology"/>
<feature type="compositionally biased region" description="Basic residues" evidence="2">
    <location>
        <begin position="1199"/>
        <end position="1214"/>
    </location>
</feature>
<dbReference type="InterPro" id="IPR057860">
    <property type="entry name" value="HEAT_RRP12_N"/>
</dbReference>
<evidence type="ECO:0000256" key="2">
    <source>
        <dbReference type="SAM" id="MobiDB-lite"/>
    </source>
</evidence>
<feature type="compositionally biased region" description="Basic and acidic residues" evidence="2">
    <location>
        <begin position="1076"/>
        <end position="1096"/>
    </location>
</feature>
<gene>
    <name evidence="5" type="ORF">D5086_0000090480</name>
</gene>
<feature type="domain" description="RRP12 N-terminal HEAT" evidence="4">
    <location>
        <begin position="7"/>
        <end position="288"/>
    </location>
</feature>
<protein>
    <submittedName>
        <fullName evidence="5">Uncharacterized protein</fullName>
    </submittedName>
</protein>
<dbReference type="STRING" id="43335.A0A4U5QL71"/>
<dbReference type="PANTHER" id="PTHR48412:SF1">
    <property type="entry name" value="ARM REPEAT SUPERFAMILY PROTEIN"/>
    <property type="match status" value="1"/>
</dbReference>
<evidence type="ECO:0000256" key="1">
    <source>
        <dbReference type="ARBA" id="ARBA00007690"/>
    </source>
</evidence>
<evidence type="ECO:0000259" key="3">
    <source>
        <dbReference type="Pfam" id="PF08161"/>
    </source>
</evidence>
<dbReference type="Pfam" id="PF25772">
    <property type="entry name" value="HEAT_RRP12_N"/>
    <property type="match status" value="1"/>
</dbReference>
<evidence type="ECO:0000259" key="4">
    <source>
        <dbReference type="Pfam" id="PF25772"/>
    </source>
</evidence>
<evidence type="ECO:0000313" key="5">
    <source>
        <dbReference type="EMBL" id="TKS09947.1"/>
    </source>
</evidence>
<comment type="caution">
    <text evidence="5">The sequence shown here is derived from an EMBL/GenBank/DDBJ whole genome shotgun (WGS) entry which is preliminary data.</text>
</comment>
<comment type="similarity">
    <text evidence="1">Belongs to the RRP12 family.</text>
</comment>